<accession>A0A2W7NNK0</accession>
<dbReference type="RefSeq" id="WP_111444900.1">
    <property type="nucleotide sequence ID" value="NZ_QKZK01000007.1"/>
</dbReference>
<keyword evidence="2" id="KW-1185">Reference proteome</keyword>
<reference evidence="1 2" key="1">
    <citation type="submission" date="2018-06" db="EMBL/GenBank/DDBJ databases">
        <title>Genomic Encyclopedia of Archaeal and Bacterial Type Strains, Phase II (KMG-II): from individual species to whole genera.</title>
        <authorList>
            <person name="Goeker M."/>
        </authorList>
    </citation>
    <scope>NUCLEOTIDE SEQUENCE [LARGE SCALE GENOMIC DNA]</scope>
    <source>
        <strain evidence="1 2">DSM 6779</strain>
    </source>
</reference>
<comment type="caution">
    <text evidence="1">The sequence shown here is derived from an EMBL/GenBank/DDBJ whole genome shotgun (WGS) entry which is preliminary data.</text>
</comment>
<dbReference type="EMBL" id="QKZK01000007">
    <property type="protein sequence ID" value="PZX18164.1"/>
    <property type="molecule type" value="Genomic_DNA"/>
</dbReference>
<protein>
    <submittedName>
        <fullName evidence="1">Uncharacterized protein</fullName>
    </submittedName>
</protein>
<dbReference type="Proteomes" id="UP000249239">
    <property type="component" value="Unassembled WGS sequence"/>
</dbReference>
<name>A0A2W7NNK0_9BACT</name>
<organism evidence="1 2">
    <name type="scientific">Breznakibacter xylanolyticus</name>
    <dbReference type="NCBI Taxonomy" id="990"/>
    <lineage>
        <taxon>Bacteria</taxon>
        <taxon>Pseudomonadati</taxon>
        <taxon>Bacteroidota</taxon>
        <taxon>Bacteroidia</taxon>
        <taxon>Marinilabiliales</taxon>
        <taxon>Marinilabiliaceae</taxon>
        <taxon>Breznakibacter</taxon>
    </lineage>
</organism>
<dbReference type="OrthoDB" id="5952844at2"/>
<dbReference type="AlphaFoldDB" id="A0A2W7NNK0"/>
<evidence type="ECO:0000313" key="2">
    <source>
        <dbReference type="Proteomes" id="UP000249239"/>
    </source>
</evidence>
<gene>
    <name evidence="1" type="ORF">LX69_01204</name>
</gene>
<evidence type="ECO:0000313" key="1">
    <source>
        <dbReference type="EMBL" id="PZX18164.1"/>
    </source>
</evidence>
<sequence>MSNYISASLSVEDQQKIMNHFAEIRKILAFSVSLTNAQKRTMPMLNDGRRPFTERCINYATTDARIMPPYADMDELKKDLSLYDAVSPLEMEAVSISEMISNIRMAAGSDAYVAALSIYNSAKGAAKLGLPGTKAIADELSKLFDTQSKSSKTNAVTNN</sequence>
<proteinExistence type="predicted"/>